<dbReference type="EMBL" id="JBHSQS010000007">
    <property type="protein sequence ID" value="MFC5924326.1"/>
    <property type="molecule type" value="Genomic_DNA"/>
</dbReference>
<gene>
    <name evidence="2" type="ORF">ACFQGL_13330</name>
</gene>
<dbReference type="Proteomes" id="UP001596226">
    <property type="component" value="Unassembled WGS sequence"/>
</dbReference>
<comment type="caution">
    <text evidence="2">The sequence shown here is derived from an EMBL/GenBank/DDBJ whole genome shotgun (WGS) entry which is preliminary data.</text>
</comment>
<keyword evidence="1" id="KW-1133">Transmembrane helix</keyword>
<keyword evidence="1" id="KW-0812">Transmembrane</keyword>
<dbReference type="RefSeq" id="WP_377510780.1">
    <property type="nucleotide sequence ID" value="NZ_JBHSQS010000007.1"/>
</dbReference>
<feature type="transmembrane region" description="Helical" evidence="1">
    <location>
        <begin position="110"/>
        <end position="132"/>
    </location>
</feature>
<feature type="transmembrane region" description="Helical" evidence="1">
    <location>
        <begin position="12"/>
        <end position="30"/>
    </location>
</feature>
<accession>A0ABW1H7H6</accession>
<sequence>MTDSRSGVWAWLRASVGIVFGLAVASATLWRWHDIASAEAWLNARLVKITGLANADSIGAAVIFPLDHRWVGFMVSSGCSVAMLLIPPIVLASTLVGFRRISISRGLNALAIAVVLLVTVNQLRLAAVVVSMRTWGFRLGYERSHVLIGSAITTVGLIAVAILFVVLVSRSRRHGRGAVAGVS</sequence>
<organism evidence="2 3">
    <name type="scientific">Micromonospora vulcania</name>
    <dbReference type="NCBI Taxonomy" id="1441873"/>
    <lineage>
        <taxon>Bacteria</taxon>
        <taxon>Bacillati</taxon>
        <taxon>Actinomycetota</taxon>
        <taxon>Actinomycetes</taxon>
        <taxon>Micromonosporales</taxon>
        <taxon>Micromonosporaceae</taxon>
        <taxon>Micromonospora</taxon>
    </lineage>
</organism>
<proteinExistence type="predicted"/>
<evidence type="ECO:0008006" key="4">
    <source>
        <dbReference type="Google" id="ProtNLM"/>
    </source>
</evidence>
<keyword evidence="3" id="KW-1185">Reference proteome</keyword>
<evidence type="ECO:0000313" key="3">
    <source>
        <dbReference type="Proteomes" id="UP001596226"/>
    </source>
</evidence>
<evidence type="ECO:0000256" key="1">
    <source>
        <dbReference type="SAM" id="Phobius"/>
    </source>
</evidence>
<reference evidence="3" key="1">
    <citation type="journal article" date="2019" name="Int. J. Syst. Evol. Microbiol.">
        <title>The Global Catalogue of Microorganisms (GCM) 10K type strain sequencing project: providing services to taxonomists for standard genome sequencing and annotation.</title>
        <authorList>
            <consortium name="The Broad Institute Genomics Platform"/>
            <consortium name="The Broad Institute Genome Sequencing Center for Infectious Disease"/>
            <person name="Wu L."/>
            <person name="Ma J."/>
        </authorList>
    </citation>
    <scope>NUCLEOTIDE SEQUENCE [LARGE SCALE GENOMIC DNA]</scope>
    <source>
        <strain evidence="3">CGMCC 4.7144</strain>
    </source>
</reference>
<feature type="transmembrane region" description="Helical" evidence="1">
    <location>
        <begin position="70"/>
        <end position="98"/>
    </location>
</feature>
<keyword evidence="1" id="KW-0472">Membrane</keyword>
<protein>
    <recommendedName>
        <fullName evidence="4">Exosortase/archaeosortase family protein</fullName>
    </recommendedName>
</protein>
<feature type="transmembrane region" description="Helical" evidence="1">
    <location>
        <begin position="144"/>
        <end position="168"/>
    </location>
</feature>
<name>A0ABW1H7H6_9ACTN</name>
<evidence type="ECO:0000313" key="2">
    <source>
        <dbReference type="EMBL" id="MFC5924326.1"/>
    </source>
</evidence>